<dbReference type="OrthoDB" id="10248513at2759"/>
<evidence type="ECO:0000313" key="1">
    <source>
        <dbReference type="EMBL" id="EJT48133.1"/>
    </source>
</evidence>
<dbReference type="AlphaFoldDB" id="J5QMK8"/>
<dbReference type="InterPro" id="IPR027443">
    <property type="entry name" value="IPNS-like_sf"/>
</dbReference>
<comment type="caution">
    <text evidence="1">The sequence shown here is derived from an EMBL/GenBank/DDBJ whole genome shotgun (WGS) entry which is preliminary data.</text>
</comment>
<sequence length="337" mass="37487">MAPSLVDLDVFLADPTSPAALDEARKAAESLILTGALVVRDSRAPAEANDRFLDLFEDYFALPDEQLRKDERPELGYQVGVTLENTEKPKCSRDDECQAVIAGLEPSERPLDMSGDHADPKCRFPYSTAPNVVPEALKETWEGRVDEWGGFLKQACRPDGGCWPRTGRDGVHRRRSLRVSKLPPSAELTGRSHLLAPTATDLGKYGHLNTFVPPARSRADNSIYAGFHTDLNFLTIHGQSRYPGRQRIPAKVPEGCLLVQAGKQLEWLSGGLIKVICNEATLAYPERPLIRISSTFFWHLTPDYHLAALPELRKRAEDRFGAQKSYGEMLVGDQVRQ</sequence>
<evidence type="ECO:0008006" key="3">
    <source>
        <dbReference type="Google" id="ProtNLM"/>
    </source>
</evidence>
<proteinExistence type="predicted"/>
<dbReference type="RefSeq" id="XP_014179541.1">
    <property type="nucleotide sequence ID" value="XM_014324066.1"/>
</dbReference>
<dbReference type="KEGG" id="tasa:A1Q1_02837"/>
<dbReference type="GeneID" id="25986350"/>
<evidence type="ECO:0000313" key="2">
    <source>
        <dbReference type="Proteomes" id="UP000002748"/>
    </source>
</evidence>
<reference evidence="1 2" key="1">
    <citation type="journal article" date="2012" name="Eukaryot. Cell">
        <title>Draft genome sequence of CBS 2479, the standard type strain of Trichosporon asahii.</title>
        <authorList>
            <person name="Yang R.Y."/>
            <person name="Li H.T."/>
            <person name="Zhu H."/>
            <person name="Zhou G.P."/>
            <person name="Wang M."/>
            <person name="Wang L."/>
        </authorList>
    </citation>
    <scope>NUCLEOTIDE SEQUENCE [LARGE SCALE GENOMIC DNA]</scope>
    <source>
        <strain evidence="2">ATCC 90039 / CBS 2479 / JCM 2466 / KCTC 7840 / NCYC 2677 / UAMH 7654</strain>
    </source>
</reference>
<accession>J5QMK8</accession>
<gene>
    <name evidence="1" type="ORF">A1Q1_02837</name>
</gene>
<dbReference type="EMBL" id="ALBS01000211">
    <property type="protein sequence ID" value="EJT48133.1"/>
    <property type="molecule type" value="Genomic_DNA"/>
</dbReference>
<dbReference type="Gene3D" id="2.60.120.330">
    <property type="entry name" value="B-lactam Antibiotic, Isopenicillin N Synthase, Chain"/>
    <property type="match status" value="2"/>
</dbReference>
<protein>
    <recommendedName>
        <fullName evidence="3">Clavaminate synthase-like protein</fullName>
    </recommendedName>
</protein>
<dbReference type="HOGENOM" id="CLU_047601_0_0_1"/>
<dbReference type="SUPFAM" id="SSF51197">
    <property type="entry name" value="Clavaminate synthase-like"/>
    <property type="match status" value="2"/>
</dbReference>
<organism evidence="1 2">
    <name type="scientific">Trichosporon asahii var. asahii (strain ATCC 90039 / CBS 2479 / JCM 2466 / KCTC 7840 / NBRC 103889/ NCYC 2677 / UAMH 7654)</name>
    <name type="common">Yeast</name>
    <dbReference type="NCBI Taxonomy" id="1186058"/>
    <lineage>
        <taxon>Eukaryota</taxon>
        <taxon>Fungi</taxon>
        <taxon>Dikarya</taxon>
        <taxon>Basidiomycota</taxon>
        <taxon>Agaricomycotina</taxon>
        <taxon>Tremellomycetes</taxon>
        <taxon>Trichosporonales</taxon>
        <taxon>Trichosporonaceae</taxon>
        <taxon>Trichosporon</taxon>
    </lineage>
</organism>
<dbReference type="Proteomes" id="UP000002748">
    <property type="component" value="Unassembled WGS sequence"/>
</dbReference>
<name>J5QMK8_TRIAS</name>
<dbReference type="VEuPathDB" id="FungiDB:A1Q1_02837"/>